<dbReference type="EMBL" id="QHGU01000279">
    <property type="protein sequence ID" value="PZM51224.1"/>
    <property type="molecule type" value="Genomic_DNA"/>
</dbReference>
<evidence type="ECO:0000256" key="3">
    <source>
        <dbReference type="ARBA" id="ARBA00013085"/>
    </source>
</evidence>
<accession>A0AB73TKS2</accession>
<comment type="pathway">
    <text evidence="1 8">Amino-acid biosynthesis; L-histidine biosynthesis; L-histidine from 5-phospho-alpha-D-ribose 1-diphosphate: step 8/9.</text>
</comment>
<evidence type="ECO:0000256" key="8">
    <source>
        <dbReference type="RuleBase" id="RU366003"/>
    </source>
</evidence>
<comment type="similarity">
    <text evidence="2 8">Belongs to the PHP hydrolase family. HisK subfamily.</text>
</comment>
<gene>
    <name evidence="10" type="ORF">DKP91_17035</name>
</gene>
<dbReference type="InterPro" id="IPR004013">
    <property type="entry name" value="PHP_dom"/>
</dbReference>
<dbReference type="GO" id="GO:0005737">
    <property type="term" value="C:cytoplasm"/>
    <property type="evidence" value="ECO:0007669"/>
    <property type="project" value="TreeGrafter"/>
</dbReference>
<keyword evidence="5 8" id="KW-0378">Hydrolase</keyword>
<comment type="catalytic activity">
    <reaction evidence="7 8">
        <text>L-histidinol phosphate + H2O = L-histidinol + phosphate</text>
        <dbReference type="Rhea" id="RHEA:14465"/>
        <dbReference type="ChEBI" id="CHEBI:15377"/>
        <dbReference type="ChEBI" id="CHEBI:43474"/>
        <dbReference type="ChEBI" id="CHEBI:57699"/>
        <dbReference type="ChEBI" id="CHEBI:57980"/>
        <dbReference type="EC" id="3.1.3.15"/>
    </reaction>
</comment>
<name>A0AB73TKS2_ENTFC</name>
<evidence type="ECO:0000313" key="10">
    <source>
        <dbReference type="EMBL" id="PZM51224.1"/>
    </source>
</evidence>
<evidence type="ECO:0000256" key="4">
    <source>
        <dbReference type="ARBA" id="ARBA00022605"/>
    </source>
</evidence>
<dbReference type="SUPFAM" id="SSF89550">
    <property type="entry name" value="PHP domain-like"/>
    <property type="match status" value="1"/>
</dbReference>
<evidence type="ECO:0000256" key="2">
    <source>
        <dbReference type="ARBA" id="ARBA00009152"/>
    </source>
</evidence>
<evidence type="ECO:0000256" key="5">
    <source>
        <dbReference type="ARBA" id="ARBA00022801"/>
    </source>
</evidence>
<proteinExistence type="inferred from homology"/>
<keyword evidence="6 8" id="KW-0368">Histidine biosynthesis</keyword>
<reference evidence="10 11" key="1">
    <citation type="submission" date="2018-05" db="EMBL/GenBank/DDBJ databases">
        <title>Vancomycin-resistant Enterococcus faecium strain from Chelyabinsk, Russia.</title>
        <authorList>
            <person name="Gostev V."/>
            <person name="Goncharov A."/>
            <person name="Kolodzhieva V."/>
            <person name="Suvorov A."/>
            <person name="Sidorenko S."/>
            <person name="Zueva L."/>
        </authorList>
    </citation>
    <scope>NUCLEOTIDE SEQUENCE [LARGE SCALE GENOMIC DNA]</scope>
    <source>
        <strain evidence="10 11">20</strain>
    </source>
</reference>
<organism evidence="10 11">
    <name type="scientific">Enterococcus faecium</name>
    <name type="common">Streptococcus faecium</name>
    <dbReference type="NCBI Taxonomy" id="1352"/>
    <lineage>
        <taxon>Bacteria</taxon>
        <taxon>Bacillati</taxon>
        <taxon>Bacillota</taxon>
        <taxon>Bacilli</taxon>
        <taxon>Lactobacillales</taxon>
        <taxon>Enterococcaceae</taxon>
        <taxon>Enterococcus</taxon>
    </lineage>
</organism>
<dbReference type="GO" id="GO:0000105">
    <property type="term" value="P:L-histidine biosynthetic process"/>
    <property type="evidence" value="ECO:0007669"/>
    <property type="project" value="UniProtKB-UniRule"/>
</dbReference>
<feature type="domain" description="PHP" evidence="9">
    <location>
        <begin position="23"/>
        <end position="174"/>
    </location>
</feature>
<dbReference type="PANTHER" id="PTHR21039">
    <property type="entry name" value="HISTIDINOL PHOSPHATASE-RELATED"/>
    <property type="match status" value="1"/>
</dbReference>
<evidence type="ECO:0000259" key="9">
    <source>
        <dbReference type="Pfam" id="PF02811"/>
    </source>
</evidence>
<dbReference type="InterPro" id="IPR010140">
    <property type="entry name" value="Histidinol_P_phosphatase_HisJ"/>
</dbReference>
<evidence type="ECO:0000256" key="1">
    <source>
        <dbReference type="ARBA" id="ARBA00004970"/>
    </source>
</evidence>
<dbReference type="Proteomes" id="UP000249070">
    <property type="component" value="Unassembled WGS sequence"/>
</dbReference>
<dbReference type="AlphaFoldDB" id="A0AB73TKS2"/>
<sequence>MVVSKLPRNEDYLTNYDGYVVTTEHFDLANPVTKVDDIPDYEMYSQTIDSLNKRFGNRVLKGIEIGYIASEKDRIIDYLADKDYDLKLLSVHHNGQFDYLDDEVKDMDPAIVIPQYFAQLSEALVVIEADVFAHFDYGFRVFGLSVAEFKQYEAQFLPILDQVIKNKLAFELNAKSAYLYDNLALYEYVIDLYLSRGGTLFSVGSDGHYLEHFRFHFDDLFALLKAKGVTELAIYQKGKRIMVPLPVQKNVLSIKSEDVFLDFFF</sequence>
<comment type="caution">
    <text evidence="10">The sequence shown here is derived from an EMBL/GenBank/DDBJ whole genome shotgun (WGS) entry which is preliminary data.</text>
</comment>
<dbReference type="InterPro" id="IPR016195">
    <property type="entry name" value="Pol/histidinol_Pase-like"/>
</dbReference>
<dbReference type="PANTHER" id="PTHR21039:SF0">
    <property type="entry name" value="HISTIDINOL-PHOSPHATASE"/>
    <property type="match status" value="1"/>
</dbReference>
<keyword evidence="4 8" id="KW-0028">Amino-acid biosynthesis</keyword>
<dbReference type="GO" id="GO:0004401">
    <property type="term" value="F:histidinol-phosphatase activity"/>
    <property type="evidence" value="ECO:0007669"/>
    <property type="project" value="UniProtKB-UniRule"/>
</dbReference>
<evidence type="ECO:0000256" key="6">
    <source>
        <dbReference type="ARBA" id="ARBA00023102"/>
    </source>
</evidence>
<evidence type="ECO:0000256" key="7">
    <source>
        <dbReference type="ARBA" id="ARBA00049158"/>
    </source>
</evidence>
<protein>
    <recommendedName>
        <fullName evidence="3 8">Histidinol-phosphatase</fullName>
        <shortName evidence="8">HolPase</shortName>
        <ecNumber evidence="3 8">3.1.3.15</ecNumber>
    </recommendedName>
</protein>
<evidence type="ECO:0000313" key="11">
    <source>
        <dbReference type="Proteomes" id="UP000249070"/>
    </source>
</evidence>
<dbReference type="Pfam" id="PF02811">
    <property type="entry name" value="PHP"/>
    <property type="match status" value="1"/>
</dbReference>
<dbReference type="EC" id="3.1.3.15" evidence="3 8"/>
<dbReference type="Gene3D" id="3.20.20.140">
    <property type="entry name" value="Metal-dependent hydrolases"/>
    <property type="match status" value="1"/>
</dbReference>